<evidence type="ECO:0000313" key="13">
    <source>
        <dbReference type="EMBL" id="MDW6004849.1"/>
    </source>
</evidence>
<keyword evidence="3 11" id="KW-0997">Cell inner membrane</keyword>
<keyword evidence="5 11" id="KW-0547">Nucleotide-binding</keyword>
<evidence type="ECO:0000256" key="9">
    <source>
        <dbReference type="ARBA" id="ARBA00023112"/>
    </source>
</evidence>
<evidence type="ECO:0000256" key="1">
    <source>
        <dbReference type="ARBA" id="ARBA00022448"/>
    </source>
</evidence>
<dbReference type="Proteomes" id="UP001283366">
    <property type="component" value="Unassembled WGS sequence"/>
</dbReference>
<dbReference type="RefSeq" id="WP_087481156.1">
    <property type="nucleotide sequence ID" value="NZ_AP024884.1"/>
</dbReference>
<comment type="catalytic activity">
    <reaction evidence="11">
        <text>Ni(2+)(out) + ATP + H2O = Ni(2+)(in) + ADP + phosphate + H(+)</text>
        <dbReference type="Rhea" id="RHEA:15557"/>
        <dbReference type="ChEBI" id="CHEBI:15377"/>
        <dbReference type="ChEBI" id="CHEBI:15378"/>
        <dbReference type="ChEBI" id="CHEBI:30616"/>
        <dbReference type="ChEBI" id="CHEBI:43474"/>
        <dbReference type="ChEBI" id="CHEBI:49786"/>
        <dbReference type="ChEBI" id="CHEBI:456216"/>
        <dbReference type="EC" id="7.2.2.11"/>
    </reaction>
</comment>
<dbReference type="SUPFAM" id="SSF52540">
    <property type="entry name" value="P-loop containing nucleoside triphosphate hydrolases"/>
    <property type="match status" value="1"/>
</dbReference>
<reference evidence="14 15" key="1">
    <citation type="submission" date="2017-05" db="EMBL/GenBank/DDBJ databases">
        <authorList>
            <person name="Song R."/>
            <person name="Chenine A.L."/>
            <person name="Ruprecht R.M."/>
        </authorList>
    </citation>
    <scope>NUCLEOTIDE SEQUENCE [LARGE SCALE GENOMIC DNA]</scope>
    <source>
        <strain evidence="14 15">CECT 7927</strain>
    </source>
</reference>
<dbReference type="PANTHER" id="PTHR43776">
    <property type="entry name" value="TRANSPORT ATP-BINDING PROTEIN"/>
    <property type="match status" value="1"/>
</dbReference>
<dbReference type="Proteomes" id="UP000196125">
    <property type="component" value="Unassembled WGS sequence"/>
</dbReference>
<dbReference type="EMBL" id="FXXI01000003">
    <property type="protein sequence ID" value="SMS01140.1"/>
    <property type="molecule type" value="Genomic_DNA"/>
</dbReference>
<dbReference type="SMART" id="SM00382">
    <property type="entry name" value="AAA"/>
    <property type="match status" value="1"/>
</dbReference>
<keyword evidence="9 11" id="KW-0921">Nickel transport</keyword>
<proteinExistence type="inferred from homology"/>
<keyword evidence="1 11" id="KW-0813">Transport</keyword>
<dbReference type="NCBIfam" id="NF007739">
    <property type="entry name" value="PRK10419.1"/>
    <property type="match status" value="1"/>
</dbReference>
<dbReference type="GO" id="GO:0016887">
    <property type="term" value="F:ATP hydrolysis activity"/>
    <property type="evidence" value="ECO:0007669"/>
    <property type="project" value="InterPro"/>
</dbReference>
<evidence type="ECO:0000256" key="11">
    <source>
        <dbReference type="RuleBase" id="RU369064"/>
    </source>
</evidence>
<dbReference type="InterPro" id="IPR050319">
    <property type="entry name" value="ABC_transp_ATP-bind"/>
</dbReference>
<keyword evidence="2 11" id="KW-1003">Cell membrane</keyword>
<dbReference type="OrthoDB" id="9784450at2"/>
<dbReference type="InterPro" id="IPR003593">
    <property type="entry name" value="AAA+_ATPase"/>
</dbReference>
<dbReference type="InterPro" id="IPR027417">
    <property type="entry name" value="P-loop_NTPase"/>
</dbReference>
<dbReference type="GO" id="GO:0015413">
    <property type="term" value="F:ABC-type nickel transporter activity"/>
    <property type="evidence" value="ECO:0007669"/>
    <property type="project" value="UniProtKB-UniRule"/>
</dbReference>
<keyword evidence="8 11" id="KW-0406">Ion transport</keyword>
<accession>A0A1Y6IWC9</accession>
<keyword evidence="6 11" id="KW-0067">ATP-binding</keyword>
<evidence type="ECO:0000256" key="10">
    <source>
        <dbReference type="ARBA" id="ARBA00023136"/>
    </source>
</evidence>
<comment type="function">
    <text evidence="11">Part of the ABC transporter complex NikABCDE involved in nickel import. Responsible for energy coupling to the transport system.</text>
</comment>
<sequence>MLLSAHNISHGYHRFSLLGRTSHRDVLHDIHLDIGTGESVALLGQSGCGKSTLVRLLSGLEQPQSGVVTFQGVSTRKMHKHQQNQMRRHIQMVFQDSVSAVDPRQTVEQIISEPLRYLTNQSVAEQRQRVITLLNQVGLNEADRHKRPPQMSGGQLQRVCIARALAPEPQLVILDEALSNLDLVLQIQMMDMLQQIQQQSGISWLLVTHDLRVAKRFCQRVVVMDKGHIVESCAISKQMQFRHAAAIELQNAILPALPAAFMNQGKPTCKESRLPSMTI</sequence>
<evidence type="ECO:0000313" key="14">
    <source>
        <dbReference type="EMBL" id="SMS01140.1"/>
    </source>
</evidence>
<dbReference type="PANTHER" id="PTHR43776:SF7">
    <property type="entry name" value="D,D-DIPEPTIDE TRANSPORT ATP-BINDING PROTEIN DDPF-RELATED"/>
    <property type="match status" value="1"/>
</dbReference>
<dbReference type="EMBL" id="JAWRCO010000002">
    <property type="protein sequence ID" value="MDW6004849.1"/>
    <property type="molecule type" value="Genomic_DNA"/>
</dbReference>
<dbReference type="InterPro" id="IPR003439">
    <property type="entry name" value="ABC_transporter-like_ATP-bd"/>
</dbReference>
<feature type="domain" description="ABC transporter" evidence="12">
    <location>
        <begin position="3"/>
        <end position="251"/>
    </location>
</feature>
<comment type="subunit">
    <text evidence="11">The complex is composed of two ATP-binding proteins (NikD and NikE), two transmembrane proteins (NikB and NikC) and a solute-binding protein (NikA).</text>
</comment>
<dbReference type="EC" id="7.2.2.11" evidence="11"/>
<dbReference type="GO" id="GO:0005524">
    <property type="term" value="F:ATP binding"/>
    <property type="evidence" value="ECO:0007669"/>
    <property type="project" value="UniProtKB-UniRule"/>
</dbReference>
<evidence type="ECO:0000256" key="6">
    <source>
        <dbReference type="ARBA" id="ARBA00022840"/>
    </source>
</evidence>
<dbReference type="Gene3D" id="3.40.50.300">
    <property type="entry name" value="P-loop containing nucleotide triphosphate hydrolases"/>
    <property type="match status" value="1"/>
</dbReference>
<dbReference type="InterPro" id="IPR017871">
    <property type="entry name" value="ABC_transporter-like_CS"/>
</dbReference>
<dbReference type="GO" id="GO:0016151">
    <property type="term" value="F:nickel cation binding"/>
    <property type="evidence" value="ECO:0007669"/>
    <property type="project" value="UniProtKB-UniRule"/>
</dbReference>
<evidence type="ECO:0000259" key="12">
    <source>
        <dbReference type="PROSITE" id="PS50893"/>
    </source>
</evidence>
<dbReference type="AlphaFoldDB" id="A0A1Y6IWC9"/>
<protein>
    <recommendedName>
        <fullName evidence="11">Nickel import ATP-binding protein NikE</fullName>
        <ecNumber evidence="11">7.2.2.11</ecNumber>
    </recommendedName>
</protein>
<organism evidence="14 15">
    <name type="scientific">Vibrio mangrovi</name>
    <dbReference type="NCBI Taxonomy" id="474394"/>
    <lineage>
        <taxon>Bacteria</taxon>
        <taxon>Pseudomonadati</taxon>
        <taxon>Pseudomonadota</taxon>
        <taxon>Gammaproteobacteria</taxon>
        <taxon>Vibrionales</taxon>
        <taxon>Vibrionaceae</taxon>
        <taxon>Vibrio</taxon>
    </lineage>
</organism>
<gene>
    <name evidence="14" type="primary">nikE</name>
    <name evidence="13" type="ORF">SBX37_18475</name>
    <name evidence="14" type="ORF">VIM7927_02417</name>
</gene>
<keyword evidence="4 11" id="KW-0533">Nickel</keyword>
<dbReference type="InterPro" id="IPR014137">
    <property type="entry name" value="Nickel_NikE"/>
</dbReference>
<name>A0A1Y6IWC9_9VIBR</name>
<evidence type="ECO:0000256" key="3">
    <source>
        <dbReference type="ARBA" id="ARBA00022519"/>
    </source>
</evidence>
<evidence type="ECO:0000256" key="2">
    <source>
        <dbReference type="ARBA" id="ARBA00022475"/>
    </source>
</evidence>
<evidence type="ECO:0000256" key="5">
    <source>
        <dbReference type="ARBA" id="ARBA00022741"/>
    </source>
</evidence>
<evidence type="ECO:0000256" key="8">
    <source>
        <dbReference type="ARBA" id="ARBA00023065"/>
    </source>
</evidence>
<evidence type="ECO:0000313" key="16">
    <source>
        <dbReference type="Proteomes" id="UP001283366"/>
    </source>
</evidence>
<keyword evidence="10 11" id="KW-0472">Membrane</keyword>
<comment type="subcellular location">
    <subcellularLocation>
        <location evidence="11">Cell inner membrane</location>
        <topology evidence="11">Peripheral membrane protein</topology>
    </subcellularLocation>
</comment>
<dbReference type="NCBIfam" id="TIGR02769">
    <property type="entry name" value="nickel_nikE"/>
    <property type="match status" value="1"/>
</dbReference>
<evidence type="ECO:0000256" key="7">
    <source>
        <dbReference type="ARBA" id="ARBA00022967"/>
    </source>
</evidence>
<keyword evidence="14" id="KW-0378">Hydrolase</keyword>
<evidence type="ECO:0000313" key="15">
    <source>
        <dbReference type="Proteomes" id="UP000196125"/>
    </source>
</evidence>
<dbReference type="GO" id="GO:0005886">
    <property type="term" value="C:plasma membrane"/>
    <property type="evidence" value="ECO:0007669"/>
    <property type="project" value="UniProtKB-SubCell"/>
</dbReference>
<reference evidence="13 16" key="2">
    <citation type="submission" date="2023-11" db="EMBL/GenBank/DDBJ databases">
        <title>Plant-associative lifestyle of Vibrio porteresiae and its evolutionary dynamics.</title>
        <authorList>
            <person name="Rameshkumar N."/>
            <person name="Kirti K."/>
        </authorList>
    </citation>
    <scope>NUCLEOTIDE SEQUENCE [LARGE SCALE GENOMIC DNA]</scope>
    <source>
        <strain evidence="13 16">MSSRF38</strain>
    </source>
</reference>
<dbReference type="PROSITE" id="PS50893">
    <property type="entry name" value="ABC_TRANSPORTER_2"/>
    <property type="match status" value="1"/>
</dbReference>
<dbReference type="PROSITE" id="PS00211">
    <property type="entry name" value="ABC_TRANSPORTER_1"/>
    <property type="match status" value="1"/>
</dbReference>
<keyword evidence="7 11" id="KW-1278">Translocase</keyword>
<evidence type="ECO:0000256" key="4">
    <source>
        <dbReference type="ARBA" id="ARBA00022596"/>
    </source>
</evidence>
<comment type="similarity">
    <text evidence="11">Belongs to the ABC transporter superfamily. Nickel importer (TC 3.A.1.5.3) family.</text>
</comment>
<dbReference type="CDD" id="cd03257">
    <property type="entry name" value="ABC_NikE_OppD_transporters"/>
    <property type="match status" value="1"/>
</dbReference>
<dbReference type="Pfam" id="PF00005">
    <property type="entry name" value="ABC_tran"/>
    <property type="match status" value="1"/>
</dbReference>
<keyword evidence="16" id="KW-1185">Reference proteome</keyword>